<accession>A0A8J5QJM2</accession>
<dbReference type="Pfam" id="PF13513">
    <property type="entry name" value="HEAT_EZ"/>
    <property type="match status" value="1"/>
</dbReference>
<proteinExistence type="predicted"/>
<keyword evidence="10" id="KW-1185">Reference proteome</keyword>
<feature type="compositionally biased region" description="Low complexity" evidence="7">
    <location>
        <begin position="361"/>
        <end position="381"/>
    </location>
</feature>
<feature type="compositionally biased region" description="Basic and acidic residues" evidence="7">
    <location>
        <begin position="346"/>
        <end position="360"/>
    </location>
</feature>
<comment type="subcellular location">
    <subcellularLocation>
        <location evidence="1">Cytoplasm</location>
    </subcellularLocation>
</comment>
<dbReference type="Pfam" id="PF03810">
    <property type="entry name" value="IBN_N"/>
    <property type="match status" value="1"/>
</dbReference>
<evidence type="ECO:0000256" key="2">
    <source>
        <dbReference type="ARBA" id="ARBA00022448"/>
    </source>
</evidence>
<dbReference type="InterPro" id="IPR040122">
    <property type="entry name" value="Importin_beta"/>
</dbReference>
<dbReference type="InterPro" id="IPR001494">
    <property type="entry name" value="Importin-beta_N"/>
</dbReference>
<dbReference type="PROSITE" id="PS50077">
    <property type="entry name" value="HEAT_REPEAT"/>
    <property type="match status" value="1"/>
</dbReference>
<dbReference type="GO" id="GO:0006606">
    <property type="term" value="P:protein import into nucleus"/>
    <property type="evidence" value="ECO:0007669"/>
    <property type="project" value="InterPro"/>
</dbReference>
<dbReference type="InterPro" id="IPR021133">
    <property type="entry name" value="HEAT_type_2"/>
</dbReference>
<dbReference type="GO" id="GO:0031267">
    <property type="term" value="F:small GTPase binding"/>
    <property type="evidence" value="ECO:0007669"/>
    <property type="project" value="InterPro"/>
</dbReference>
<evidence type="ECO:0000256" key="6">
    <source>
        <dbReference type="PROSITE-ProRule" id="PRU00103"/>
    </source>
</evidence>
<name>A0A8J5QJM2_9ASCO</name>
<organism evidence="9 10">
    <name type="scientific">[Candida] subhashii</name>
    <dbReference type="NCBI Taxonomy" id="561895"/>
    <lineage>
        <taxon>Eukaryota</taxon>
        <taxon>Fungi</taxon>
        <taxon>Dikarya</taxon>
        <taxon>Ascomycota</taxon>
        <taxon>Saccharomycotina</taxon>
        <taxon>Pichiomycetes</taxon>
        <taxon>Debaryomycetaceae</taxon>
        <taxon>Spathaspora</taxon>
    </lineage>
</organism>
<protein>
    <submittedName>
        <fullName evidence="9">Kap104</fullName>
    </submittedName>
</protein>
<dbReference type="GO" id="GO:0005737">
    <property type="term" value="C:cytoplasm"/>
    <property type="evidence" value="ECO:0007669"/>
    <property type="project" value="UniProtKB-SubCell"/>
</dbReference>
<evidence type="ECO:0000259" key="8">
    <source>
        <dbReference type="SMART" id="SM00913"/>
    </source>
</evidence>
<sequence>MSWTADPQALEQLRQIFRGTLSTNNQERRLANDALQQAKLQPEIENYLFDLLVLDNTAKSDIRAAAGINLKNSILKRDGGNNTNAVVNRQYLLDNILKGLTSNDNMVRNITGNVITSLFSIYGIEGWPTILPNLLELASIQTNHGSTHHQEAAMGALSKICEDSYLELDKEYRGERPLNFLIEQFLKLLENPNMNERIKAQAIHCINQFIPLKTQSFLVVIDVYLMRLFELATTLNDQVKKNICTSFLLILESRPDKLKPHLDGVINYCLHLMQQDSNNEEVSLAACEFLLALCTSTTTDQDKEIFINKLKLILPILLEKMVYSDEEIFLMEIADSKDDADIADKDEDIKPQNAKGKDARTSNGTTTNNNNTTTTTTLNGGISSARGSDDSDDSDDDDEDEDDDDLDIDQWSLRKCSAATLDVLSENFPGEVLLVTLPILQEKIVSPNWPVREAAILAFGAISSSCIELSRDKLPTLVPFLVDRLHDAEPRVRQITCWTLSRYASWVSEEAHEGGEYANYFQPTFQSIVSCALDKKKVVQEAACSALSSFIEESDSSLIEFYLEPLLQHFAKCFQTYQRKNLIILYDCVQTFVEKMGYDNLSAKPEYINTLLPPLLNKWEILNDNDTGLWPLLECMASIAATLRELFAPFAIPVYERAMKILSDCIQLDQQCHTDPSIEAPEKDFMVTSLDLIDGLIQGFEHHSVDLIQQQQPTSNLMELLIICLEDYNADVRQSAYALLGDLSIFVLDPIVKPYLHSIFLGIGNEINNRTYSTYPVYNNAIWALGEIIMRIPFQEVESYMSNLIDLLIPVLNSSDIQSTVLENAAICLGRMGLNGGAKILAPRLSEFIVNWCSQFIYLVDNSEKETGFTGMLNIISMNPDQGFGGLSNTQQGKKNFARLLSCIGNYNEPGQELQHLFMDLIQNYKVLLGDDGWRNQVLSHVDPEIRNKLQLIYGA</sequence>
<feature type="domain" description="Importin N-terminal" evidence="8">
    <location>
        <begin position="31"/>
        <end position="102"/>
    </location>
</feature>
<keyword evidence="4" id="KW-0677">Repeat</keyword>
<dbReference type="PANTHER" id="PTHR10527">
    <property type="entry name" value="IMPORTIN BETA"/>
    <property type="match status" value="1"/>
</dbReference>
<evidence type="ECO:0000256" key="4">
    <source>
        <dbReference type="ARBA" id="ARBA00022737"/>
    </source>
</evidence>
<dbReference type="RefSeq" id="XP_049266178.1">
    <property type="nucleotide sequence ID" value="XM_049409806.1"/>
</dbReference>
<feature type="region of interest" description="Disordered" evidence="7">
    <location>
        <begin position="346"/>
        <end position="407"/>
    </location>
</feature>
<feature type="repeat" description="HEAT" evidence="6">
    <location>
        <begin position="477"/>
        <end position="513"/>
    </location>
</feature>
<evidence type="ECO:0000256" key="5">
    <source>
        <dbReference type="ARBA" id="ARBA00022927"/>
    </source>
</evidence>
<evidence type="ECO:0000256" key="1">
    <source>
        <dbReference type="ARBA" id="ARBA00004496"/>
    </source>
</evidence>
<evidence type="ECO:0000313" key="9">
    <source>
        <dbReference type="EMBL" id="KAG7665946.1"/>
    </source>
</evidence>
<keyword evidence="5" id="KW-0653">Protein transport</keyword>
<dbReference type="Proteomes" id="UP000694255">
    <property type="component" value="Unassembled WGS sequence"/>
</dbReference>
<gene>
    <name evidence="9" type="ORF">J8A68_000569</name>
</gene>
<feature type="compositionally biased region" description="Acidic residues" evidence="7">
    <location>
        <begin position="390"/>
        <end position="407"/>
    </location>
</feature>
<dbReference type="GeneID" id="73467370"/>
<dbReference type="SMART" id="SM00913">
    <property type="entry name" value="IBN_N"/>
    <property type="match status" value="1"/>
</dbReference>
<evidence type="ECO:0000256" key="7">
    <source>
        <dbReference type="SAM" id="MobiDB-lite"/>
    </source>
</evidence>
<reference evidence="9 10" key="1">
    <citation type="journal article" date="2021" name="DNA Res.">
        <title>Genome analysis of Candida subhashii reveals its hybrid nature and dual mitochondrial genome conformations.</title>
        <authorList>
            <person name="Mixao V."/>
            <person name="Hegedusova E."/>
            <person name="Saus E."/>
            <person name="Pryszcz L.P."/>
            <person name="Cillingova A."/>
            <person name="Nosek J."/>
            <person name="Gabaldon T."/>
        </authorList>
    </citation>
    <scope>NUCLEOTIDE SEQUENCE [LARGE SCALE GENOMIC DNA]</scope>
    <source>
        <strain evidence="9 10">CBS 10753</strain>
    </source>
</reference>
<dbReference type="OrthoDB" id="951172at2759"/>
<evidence type="ECO:0000313" key="10">
    <source>
        <dbReference type="Proteomes" id="UP000694255"/>
    </source>
</evidence>
<dbReference type="EMBL" id="JAGSYN010000045">
    <property type="protein sequence ID" value="KAG7665946.1"/>
    <property type="molecule type" value="Genomic_DNA"/>
</dbReference>
<keyword evidence="2" id="KW-0813">Transport</keyword>
<keyword evidence="3" id="KW-0963">Cytoplasm</keyword>
<evidence type="ECO:0000256" key="3">
    <source>
        <dbReference type="ARBA" id="ARBA00022490"/>
    </source>
</evidence>
<dbReference type="AlphaFoldDB" id="A0A8J5QJM2"/>
<comment type="caution">
    <text evidence="9">The sequence shown here is derived from an EMBL/GenBank/DDBJ whole genome shotgun (WGS) entry which is preliminary data.</text>
</comment>